<dbReference type="GO" id="GO:0005739">
    <property type="term" value="C:mitochondrion"/>
    <property type="evidence" value="ECO:0007669"/>
    <property type="project" value="TreeGrafter"/>
</dbReference>
<evidence type="ECO:0000256" key="3">
    <source>
        <dbReference type="ARBA" id="ARBA00022723"/>
    </source>
</evidence>
<dbReference type="InterPro" id="IPR012301">
    <property type="entry name" value="Malic_N_dom"/>
</dbReference>
<dbReference type="Pfam" id="PF00390">
    <property type="entry name" value="malic"/>
    <property type="match status" value="1"/>
</dbReference>
<dbReference type="PANTHER" id="PTHR23406">
    <property type="entry name" value="MALIC ENZYME-RELATED"/>
    <property type="match status" value="1"/>
</dbReference>
<gene>
    <name evidence="11" type="ORF">MCOM1403_LOCUS378</name>
</gene>
<dbReference type="InterPro" id="IPR001891">
    <property type="entry name" value="Malic_OxRdtase"/>
</dbReference>
<feature type="domain" description="Malic enzyme N-terminal" evidence="10">
    <location>
        <begin position="161"/>
        <end position="340"/>
    </location>
</feature>
<dbReference type="InterPro" id="IPR037062">
    <property type="entry name" value="Malic_N_dom_sf"/>
</dbReference>
<protein>
    <recommendedName>
        <fullName evidence="8">Malic enzyme</fullName>
    </recommendedName>
</protein>
<comment type="cofactor">
    <cofactor evidence="1">
        <name>Mn(2+)</name>
        <dbReference type="ChEBI" id="CHEBI:29035"/>
    </cofactor>
</comment>
<feature type="domain" description="Malic enzyme NAD-binding" evidence="9">
    <location>
        <begin position="350"/>
        <end position="612"/>
    </location>
</feature>
<dbReference type="InterPro" id="IPR046346">
    <property type="entry name" value="Aminoacid_DH-like_N_sf"/>
</dbReference>
<evidence type="ECO:0000256" key="6">
    <source>
        <dbReference type="PIRSR" id="PIRSR000106-2"/>
    </source>
</evidence>
<name>A0A7S0NH18_MICPS</name>
<dbReference type="PROSITE" id="PS00331">
    <property type="entry name" value="MALIC_ENZYMES"/>
    <property type="match status" value="1"/>
</dbReference>
<feature type="active site" description="Proton acceptor" evidence="5">
    <location>
        <position position="254"/>
    </location>
</feature>
<dbReference type="GO" id="GO:0006108">
    <property type="term" value="P:malate metabolic process"/>
    <property type="evidence" value="ECO:0007669"/>
    <property type="project" value="TreeGrafter"/>
</dbReference>
<evidence type="ECO:0000256" key="2">
    <source>
        <dbReference type="ARBA" id="ARBA00008785"/>
    </source>
</evidence>
<dbReference type="GO" id="GO:0051287">
    <property type="term" value="F:NAD binding"/>
    <property type="evidence" value="ECO:0007669"/>
    <property type="project" value="InterPro"/>
</dbReference>
<evidence type="ECO:0000256" key="1">
    <source>
        <dbReference type="ARBA" id="ARBA00001936"/>
    </source>
</evidence>
<dbReference type="InterPro" id="IPR012302">
    <property type="entry name" value="Malic_NAD-bd"/>
</dbReference>
<evidence type="ECO:0000256" key="5">
    <source>
        <dbReference type="PIRSR" id="PIRSR000106-1"/>
    </source>
</evidence>
<feature type="binding site" evidence="7">
    <location>
        <position position="349"/>
    </location>
    <ligand>
        <name>a divalent metal cation</name>
        <dbReference type="ChEBI" id="CHEBI:60240"/>
    </ligand>
</feature>
<dbReference type="SUPFAM" id="SSF53223">
    <property type="entry name" value="Aminoacid dehydrogenase-like, N-terminal domain"/>
    <property type="match status" value="1"/>
</dbReference>
<evidence type="ECO:0000256" key="7">
    <source>
        <dbReference type="PIRSR" id="PIRSR000106-3"/>
    </source>
</evidence>
<dbReference type="PANTHER" id="PTHR23406:SF32">
    <property type="entry name" value="NADP-DEPENDENT MALIC ENZYME"/>
    <property type="match status" value="1"/>
</dbReference>
<dbReference type="SUPFAM" id="SSF51735">
    <property type="entry name" value="NAD(P)-binding Rossmann-fold domains"/>
    <property type="match status" value="1"/>
</dbReference>
<feature type="binding site" evidence="7">
    <location>
        <position position="326"/>
    </location>
    <ligand>
        <name>a divalent metal cation</name>
        <dbReference type="ChEBI" id="CHEBI:60240"/>
    </ligand>
</feature>
<evidence type="ECO:0000313" key="11">
    <source>
        <dbReference type="EMBL" id="CAD8512953.1"/>
    </source>
</evidence>
<evidence type="ECO:0000259" key="9">
    <source>
        <dbReference type="SMART" id="SM00919"/>
    </source>
</evidence>
<feature type="binding site" evidence="6">
    <location>
        <position position="543"/>
    </location>
    <ligand>
        <name>(S)-malate</name>
        <dbReference type="ChEBI" id="CHEBI:15589"/>
    </ligand>
</feature>
<evidence type="ECO:0000259" key="10">
    <source>
        <dbReference type="SMART" id="SM01274"/>
    </source>
</evidence>
<keyword evidence="3 7" id="KW-0479">Metal-binding</keyword>
<dbReference type="Pfam" id="PF03949">
    <property type="entry name" value="Malic_M"/>
    <property type="match status" value="1"/>
</dbReference>
<feature type="binding site" evidence="7">
    <location>
        <position position="325"/>
    </location>
    <ligand>
        <name>a divalent metal cation</name>
        <dbReference type="ChEBI" id="CHEBI:60240"/>
    </ligand>
</feature>
<dbReference type="NCBIfam" id="NF010052">
    <property type="entry name" value="PRK13529.1"/>
    <property type="match status" value="1"/>
</dbReference>
<dbReference type="SMART" id="SM01274">
    <property type="entry name" value="malic"/>
    <property type="match status" value="1"/>
</dbReference>
<evidence type="ECO:0000256" key="4">
    <source>
        <dbReference type="ARBA" id="ARBA00023002"/>
    </source>
</evidence>
<proteinExistence type="inferred from homology"/>
<dbReference type="Gene3D" id="3.40.50.720">
    <property type="entry name" value="NAD(P)-binding Rossmann-like Domain"/>
    <property type="match status" value="1"/>
</dbReference>
<comment type="similarity">
    <text evidence="2 8">Belongs to the malic enzymes family.</text>
</comment>
<evidence type="ECO:0000256" key="8">
    <source>
        <dbReference type="RuleBase" id="RU003426"/>
    </source>
</evidence>
<dbReference type="InterPro" id="IPR036291">
    <property type="entry name" value="NAD(P)-bd_dom_sf"/>
</dbReference>
<reference evidence="11" key="1">
    <citation type="submission" date="2021-01" db="EMBL/GenBank/DDBJ databases">
        <authorList>
            <person name="Corre E."/>
            <person name="Pelletier E."/>
            <person name="Niang G."/>
            <person name="Scheremetjew M."/>
            <person name="Finn R."/>
            <person name="Kale V."/>
            <person name="Holt S."/>
            <person name="Cochrane G."/>
            <person name="Meng A."/>
            <person name="Brown T."/>
            <person name="Cohen L."/>
        </authorList>
    </citation>
    <scope>NUCLEOTIDE SEQUENCE</scope>
    <source>
        <strain evidence="11">CCMP1723</strain>
    </source>
</reference>
<sequence length="662" mass="72865">MRASIKLREILEAAQVVRTFRPRPNCVFVSTLGVNNSWRSTASSLGFLAPTSTREYASSRPCGLAQRETNYFADRTHTCRFAENDVMIMHADTNRGIEVLLNPIYNKGTGFSLAEKERLGIRGLTPPRYFTIEQQCEKIWANLTEKGKTGMFRWRSMQALQDRNETLFYRLLVDHIEELAPVIYTPTVGEACLQYSRLFRRPRGMYFSADDVGHFNAMMYNWKNDVSVIVVTDGSRVLGLGDLGAHGMGISVGKLDLYVAGAGIEPSSVLPCVLDVGTDNEELLADPYYFGLPQKRIKGDAFMNIVDEFIQAVKNRWPKALVQFEDFSTDHAMPILKRHRENVLCFNDDIQGTAVVVLAGIYGAMAAMGKSPGAITEQTFVVCGAGSAGMGIVNFIHAALVHHGLSPQQAFERFYILDKHGLITSNRELKEGEPGVDDLRPFAESRRDLPDGINLREVIESAKPTALLGASTVSGLFTHEILTRMGKLNKNPIIMPLSNPTSRAECTAEATANATEGRAIFSAGSPFDDVSRNGVTMVANQGNNLYVFPGLGLGSILVGSNYISDGMLNAAAEAIPKTLHDGAIRRRAIYPRIADIRDVSVKVAAAVMKQAVDEDRENRGGKIGHMISREGIEGLERYVRSSMYYPEYRPTVFSPGSGRGTL</sequence>
<comment type="cofactor">
    <cofactor evidence="7">
        <name>Mg(2+)</name>
        <dbReference type="ChEBI" id="CHEBI:18420"/>
    </cofactor>
    <cofactor evidence="7">
        <name>Mn(2+)</name>
        <dbReference type="ChEBI" id="CHEBI:29035"/>
    </cofactor>
    <text evidence="7">Divalent metal cations. Prefers magnesium or manganese.</text>
</comment>
<dbReference type="GO" id="GO:0004471">
    <property type="term" value="F:malate dehydrogenase (decarboxylating) (NAD+) activity"/>
    <property type="evidence" value="ECO:0007669"/>
    <property type="project" value="TreeGrafter"/>
</dbReference>
<dbReference type="InterPro" id="IPR015884">
    <property type="entry name" value="Malic_enzyme_CS"/>
</dbReference>
<dbReference type="PRINTS" id="PR00072">
    <property type="entry name" value="MALOXRDTASE"/>
</dbReference>
<dbReference type="Gene3D" id="3.40.50.10380">
    <property type="entry name" value="Malic enzyme, N-terminal domain"/>
    <property type="match status" value="1"/>
</dbReference>
<dbReference type="PIRSF" id="PIRSF000106">
    <property type="entry name" value="ME"/>
    <property type="match status" value="1"/>
</dbReference>
<dbReference type="AlphaFoldDB" id="A0A7S0NH18"/>
<feature type="active site" description="Proton donor" evidence="5">
    <location>
        <position position="184"/>
    </location>
</feature>
<feature type="binding site" evidence="6">
    <location>
        <position position="499"/>
    </location>
    <ligand>
        <name>(S)-malate</name>
        <dbReference type="ChEBI" id="CHEBI:15589"/>
    </ligand>
</feature>
<accession>A0A7S0NH18</accession>
<feature type="binding site" evidence="6">
    <location>
        <position position="236"/>
    </location>
    <ligand>
        <name>(S)-malate</name>
        <dbReference type="ChEBI" id="CHEBI:15589"/>
    </ligand>
</feature>
<dbReference type="EMBL" id="HBEQ01000492">
    <property type="protein sequence ID" value="CAD8512953.1"/>
    <property type="molecule type" value="Transcribed_RNA"/>
</dbReference>
<keyword evidence="4 8" id="KW-0560">Oxidoreductase</keyword>
<organism evidence="11">
    <name type="scientific">Micromonas pusilla</name>
    <name type="common">Picoplanktonic green alga</name>
    <name type="synonym">Chromulina pusilla</name>
    <dbReference type="NCBI Taxonomy" id="38833"/>
    <lineage>
        <taxon>Eukaryota</taxon>
        <taxon>Viridiplantae</taxon>
        <taxon>Chlorophyta</taxon>
        <taxon>Mamiellophyceae</taxon>
        <taxon>Mamiellales</taxon>
        <taxon>Mamiellaceae</taxon>
        <taxon>Micromonas</taxon>
    </lineage>
</organism>
<dbReference type="GO" id="GO:0046872">
    <property type="term" value="F:metal ion binding"/>
    <property type="evidence" value="ECO:0007669"/>
    <property type="project" value="UniProtKB-KW"/>
</dbReference>
<dbReference type="SMART" id="SM00919">
    <property type="entry name" value="Malic_M"/>
    <property type="match status" value="1"/>
</dbReference>